<evidence type="ECO:0000256" key="1">
    <source>
        <dbReference type="ARBA" id="ARBA00004651"/>
    </source>
</evidence>
<keyword evidence="2" id="KW-1003">Cell membrane</keyword>
<proteinExistence type="inferred from homology"/>
<dbReference type="AlphaFoldDB" id="A0A8T2LPU2"/>
<comment type="subcellular location">
    <subcellularLocation>
        <location evidence="1">Cell membrane</location>
        <topology evidence="1">Multi-pass membrane protein</topology>
    </subcellularLocation>
</comment>
<gene>
    <name evidence="12" type="primary">DRD3</name>
    <name evidence="12" type="ORF">AMEX_G15827</name>
</gene>
<dbReference type="PRINTS" id="PR00237">
    <property type="entry name" value="GPCRRHODOPSN"/>
</dbReference>
<feature type="transmembrane region" description="Helical" evidence="10">
    <location>
        <begin position="339"/>
        <end position="358"/>
    </location>
</feature>
<dbReference type="InterPro" id="IPR000276">
    <property type="entry name" value="GPCR_Rhodpsn"/>
</dbReference>
<evidence type="ECO:0000256" key="6">
    <source>
        <dbReference type="ARBA" id="ARBA00023136"/>
    </source>
</evidence>
<evidence type="ECO:0000256" key="9">
    <source>
        <dbReference type="RuleBase" id="RU000688"/>
    </source>
</evidence>
<sequence>MGPSWTINGTGPCREEPDRSRVLLVNCALLGFVCTVGVSSNVLVCWVAFRSKALQTTNNVLLVHLAVGDLLRCLLDSPLFLASLVLEVWQGQASIHLCFIQQFTFSLCSCAELLSLVAISVERYQAIAFPFKTKRTNWQTRTWTWILLVWVVSFFVAVLSLSLNRGDPTSYMMCAHLNLPRKSHVVDPFGAWVLVPIWSLSIAVITIHYLQIFMVVRRHANKVFDSGVQPRASIAKPEPAWTRHAPGLPLVESSANAEERAGWEEPNMPTGIVGAICILTPKAKELGKKRLEGKLAKRLGYIITVVIIFWLPLVLTLVLQEFVDCAKICGWLLCDLYSSALVVSCVPAALDPLIYTLLQRHFRTQLCKVFSTKPHC</sequence>
<keyword evidence="8 9" id="KW-0807">Transducer</keyword>
<dbReference type="Pfam" id="PF00001">
    <property type="entry name" value="7tm_1"/>
    <property type="match status" value="1"/>
</dbReference>
<organism evidence="12 13">
    <name type="scientific">Astyanax mexicanus</name>
    <name type="common">Blind cave fish</name>
    <name type="synonym">Astyanax fasciatus mexicanus</name>
    <dbReference type="NCBI Taxonomy" id="7994"/>
    <lineage>
        <taxon>Eukaryota</taxon>
        <taxon>Metazoa</taxon>
        <taxon>Chordata</taxon>
        <taxon>Craniata</taxon>
        <taxon>Vertebrata</taxon>
        <taxon>Euteleostomi</taxon>
        <taxon>Actinopterygii</taxon>
        <taxon>Neopterygii</taxon>
        <taxon>Teleostei</taxon>
        <taxon>Ostariophysi</taxon>
        <taxon>Characiformes</taxon>
        <taxon>Characoidei</taxon>
        <taxon>Acestrorhamphidae</taxon>
        <taxon>Acestrorhamphinae</taxon>
        <taxon>Astyanax</taxon>
    </lineage>
</organism>
<evidence type="ECO:0000256" key="10">
    <source>
        <dbReference type="SAM" id="Phobius"/>
    </source>
</evidence>
<dbReference type="Proteomes" id="UP000752171">
    <property type="component" value="Unassembled WGS sequence"/>
</dbReference>
<comment type="caution">
    <text evidence="12">The sequence shown here is derived from an EMBL/GenBank/DDBJ whole genome shotgun (WGS) entry which is preliminary data.</text>
</comment>
<dbReference type="Gene3D" id="1.20.1070.10">
    <property type="entry name" value="Rhodopsin 7-helix transmembrane proteins"/>
    <property type="match status" value="1"/>
</dbReference>
<evidence type="ECO:0000313" key="13">
    <source>
        <dbReference type="Proteomes" id="UP000752171"/>
    </source>
</evidence>
<keyword evidence="5 9" id="KW-0297">G-protein coupled receptor</keyword>
<dbReference type="SUPFAM" id="SSF81321">
    <property type="entry name" value="Family A G protein-coupled receptor-like"/>
    <property type="match status" value="1"/>
</dbReference>
<dbReference type="PROSITE" id="PS50262">
    <property type="entry name" value="G_PROTEIN_RECEP_F1_2"/>
    <property type="match status" value="1"/>
</dbReference>
<feature type="transmembrane region" description="Helical" evidence="10">
    <location>
        <begin position="189"/>
        <end position="210"/>
    </location>
</feature>
<keyword evidence="6 10" id="KW-0472">Membrane</keyword>
<dbReference type="PANTHER" id="PTHR24249:SF372">
    <property type="entry name" value="G-PROTEIN COUPLED RECEPTORS FAMILY 1 PROFILE DOMAIN-CONTAINING PROTEIN"/>
    <property type="match status" value="1"/>
</dbReference>
<reference evidence="12 13" key="1">
    <citation type="submission" date="2021-07" db="EMBL/GenBank/DDBJ databases">
        <authorList>
            <person name="Imarazene B."/>
            <person name="Zahm M."/>
            <person name="Klopp C."/>
            <person name="Cabau C."/>
            <person name="Beille S."/>
            <person name="Jouanno E."/>
            <person name="Castinel A."/>
            <person name="Lluch J."/>
            <person name="Gil L."/>
            <person name="Kuchtly C."/>
            <person name="Lopez Roques C."/>
            <person name="Donnadieu C."/>
            <person name="Parrinello H."/>
            <person name="Journot L."/>
            <person name="Du K."/>
            <person name="Schartl M."/>
            <person name="Retaux S."/>
            <person name="Guiguen Y."/>
        </authorList>
    </citation>
    <scope>NUCLEOTIDE SEQUENCE [LARGE SCALE GENOMIC DNA]</scope>
    <source>
        <strain evidence="12">Pach_M1</strain>
        <tissue evidence="12">Testis</tissue>
    </source>
</reference>
<evidence type="ECO:0000256" key="2">
    <source>
        <dbReference type="ARBA" id="ARBA00022475"/>
    </source>
</evidence>
<accession>A0A8T2LPU2</accession>
<dbReference type="InterPro" id="IPR050569">
    <property type="entry name" value="TAAR"/>
</dbReference>
<dbReference type="PROSITE" id="PS00237">
    <property type="entry name" value="G_PROTEIN_RECEP_F1_1"/>
    <property type="match status" value="1"/>
</dbReference>
<comment type="similarity">
    <text evidence="9">Belongs to the G-protein coupled receptor 1 family.</text>
</comment>
<evidence type="ECO:0000259" key="11">
    <source>
        <dbReference type="PROSITE" id="PS50262"/>
    </source>
</evidence>
<feature type="transmembrane region" description="Helical" evidence="10">
    <location>
        <begin position="23"/>
        <end position="49"/>
    </location>
</feature>
<name>A0A8T2LPU2_ASTMX</name>
<evidence type="ECO:0000313" key="12">
    <source>
        <dbReference type="EMBL" id="KAG9270831.1"/>
    </source>
</evidence>
<evidence type="ECO:0000256" key="5">
    <source>
        <dbReference type="ARBA" id="ARBA00023040"/>
    </source>
</evidence>
<dbReference type="PANTHER" id="PTHR24249">
    <property type="entry name" value="HISTAMINE RECEPTOR-RELATED G-PROTEIN COUPLED RECEPTOR"/>
    <property type="match status" value="1"/>
</dbReference>
<evidence type="ECO:0000256" key="8">
    <source>
        <dbReference type="ARBA" id="ARBA00023224"/>
    </source>
</evidence>
<evidence type="ECO:0000256" key="7">
    <source>
        <dbReference type="ARBA" id="ARBA00023170"/>
    </source>
</evidence>
<evidence type="ECO:0000256" key="3">
    <source>
        <dbReference type="ARBA" id="ARBA00022692"/>
    </source>
</evidence>
<dbReference type="EMBL" id="JAICCE010000012">
    <property type="protein sequence ID" value="KAG9270831.1"/>
    <property type="molecule type" value="Genomic_DNA"/>
</dbReference>
<keyword evidence="7 9" id="KW-0675">Receptor</keyword>
<keyword evidence="3 9" id="KW-0812">Transmembrane</keyword>
<feature type="domain" description="G-protein coupled receptors family 1 profile" evidence="11">
    <location>
        <begin position="40"/>
        <end position="355"/>
    </location>
</feature>
<evidence type="ECO:0000256" key="4">
    <source>
        <dbReference type="ARBA" id="ARBA00022989"/>
    </source>
</evidence>
<protein>
    <submittedName>
        <fullName evidence="12">D(2) dopamine receptor-like</fullName>
    </submittedName>
</protein>
<keyword evidence="4 10" id="KW-1133">Transmembrane helix</keyword>
<dbReference type="InterPro" id="IPR017452">
    <property type="entry name" value="GPCR_Rhodpsn_7TM"/>
</dbReference>
<dbReference type="GO" id="GO:0005886">
    <property type="term" value="C:plasma membrane"/>
    <property type="evidence" value="ECO:0007669"/>
    <property type="project" value="UniProtKB-SubCell"/>
</dbReference>
<dbReference type="OrthoDB" id="10034726at2759"/>
<feature type="transmembrane region" description="Helical" evidence="10">
    <location>
        <begin position="299"/>
        <end position="319"/>
    </location>
</feature>
<feature type="transmembrane region" description="Helical" evidence="10">
    <location>
        <begin position="142"/>
        <end position="163"/>
    </location>
</feature>
<dbReference type="CDD" id="cd00637">
    <property type="entry name" value="7tm_classA_rhodopsin-like"/>
    <property type="match status" value="1"/>
</dbReference>
<dbReference type="GO" id="GO:0004930">
    <property type="term" value="F:G protein-coupled receptor activity"/>
    <property type="evidence" value="ECO:0007669"/>
    <property type="project" value="UniProtKB-KW"/>
</dbReference>
<dbReference type="SMART" id="SM01381">
    <property type="entry name" value="7TM_GPCR_Srsx"/>
    <property type="match status" value="1"/>
</dbReference>